<dbReference type="PROSITE" id="PS51118">
    <property type="entry name" value="HTH_HXLR"/>
    <property type="match status" value="1"/>
</dbReference>
<dbReference type="EMBL" id="JAAAXJ010000004">
    <property type="protein sequence ID" value="NBJ24852.1"/>
    <property type="molecule type" value="Genomic_DNA"/>
</dbReference>
<dbReference type="Pfam" id="PF01638">
    <property type="entry name" value="HxlR"/>
    <property type="match status" value="1"/>
</dbReference>
<evidence type="ECO:0000256" key="3">
    <source>
        <dbReference type="ARBA" id="ARBA00023163"/>
    </source>
</evidence>
<keyword evidence="3" id="KW-0804">Transcription</keyword>
<dbReference type="SUPFAM" id="SSF46785">
    <property type="entry name" value="Winged helix' DNA-binding domain"/>
    <property type="match status" value="1"/>
</dbReference>
<comment type="caution">
    <text evidence="5">The sequence shown here is derived from an EMBL/GenBank/DDBJ whole genome shotgun (WGS) entry which is preliminary data.</text>
</comment>
<dbReference type="PANTHER" id="PTHR33204:SF18">
    <property type="entry name" value="TRANSCRIPTIONAL REGULATORY PROTEIN"/>
    <property type="match status" value="1"/>
</dbReference>
<reference evidence="5 6" key="1">
    <citation type="submission" date="2020-01" db="EMBL/GenBank/DDBJ databases">
        <title>Microvirga sp. nov., an arsenate reduction bacterium isolated from Tibet hotspring sediments.</title>
        <authorList>
            <person name="Yuan C.-G."/>
        </authorList>
    </citation>
    <scope>NUCLEOTIDE SEQUENCE [LARGE SCALE GENOMIC DNA]</scope>
    <source>
        <strain evidence="5 6">SYSU G3D203</strain>
    </source>
</reference>
<evidence type="ECO:0000259" key="4">
    <source>
        <dbReference type="PROSITE" id="PS51118"/>
    </source>
</evidence>
<feature type="domain" description="HTH hxlR-type" evidence="4">
    <location>
        <begin position="8"/>
        <end position="103"/>
    </location>
</feature>
<dbReference type="InterPro" id="IPR036390">
    <property type="entry name" value="WH_DNA-bd_sf"/>
</dbReference>
<dbReference type="InterPro" id="IPR002577">
    <property type="entry name" value="HTH_HxlR"/>
</dbReference>
<evidence type="ECO:0000256" key="1">
    <source>
        <dbReference type="ARBA" id="ARBA00023015"/>
    </source>
</evidence>
<name>A0ABW9YWS9_9HYPH</name>
<keyword evidence="1" id="KW-0805">Transcription regulation</keyword>
<dbReference type="Proteomes" id="UP000818323">
    <property type="component" value="Unassembled WGS sequence"/>
</dbReference>
<sequence>MADYGQFCSVARAHEAIGGRWTLLVVRELLCGSRRFNDIRRGIPRISRTMLSERLQALVQVGAVSRIEGEHGPEYVLTDAGRELMEIVGALGTWGQRWLPRQASAEDLELEPVLVDMQRRVRAKALPQDPLVVRFAIEGQRQPRFLLLKEGEISLCTQNPGFPEPLCIRTSLSALVAWWRGDVSFAEAQRMGLTVEGPRALAKAFPGWFERYLFAEVRPAAKE</sequence>
<dbReference type="RefSeq" id="WP_161721924.1">
    <property type="nucleotide sequence ID" value="NZ_JAAAXI010000003.1"/>
</dbReference>
<organism evidence="5 6">
    <name type="scientific">Microvirga arsenatis</name>
    <dbReference type="NCBI Taxonomy" id="2692265"/>
    <lineage>
        <taxon>Bacteria</taxon>
        <taxon>Pseudomonadati</taxon>
        <taxon>Pseudomonadota</taxon>
        <taxon>Alphaproteobacteria</taxon>
        <taxon>Hyphomicrobiales</taxon>
        <taxon>Methylobacteriaceae</taxon>
        <taxon>Microvirga</taxon>
    </lineage>
</organism>
<keyword evidence="2" id="KW-0238">DNA-binding</keyword>
<dbReference type="PANTHER" id="PTHR33204">
    <property type="entry name" value="TRANSCRIPTIONAL REGULATOR, MARR FAMILY"/>
    <property type="match status" value="1"/>
</dbReference>
<protein>
    <submittedName>
        <fullName evidence="5">Transcriptional regulator</fullName>
    </submittedName>
</protein>
<dbReference type="InterPro" id="IPR036388">
    <property type="entry name" value="WH-like_DNA-bd_sf"/>
</dbReference>
<gene>
    <name evidence="5" type="ORF">GR303_10860</name>
</gene>
<evidence type="ECO:0000256" key="2">
    <source>
        <dbReference type="ARBA" id="ARBA00023125"/>
    </source>
</evidence>
<evidence type="ECO:0000313" key="5">
    <source>
        <dbReference type="EMBL" id="NBJ24852.1"/>
    </source>
</evidence>
<dbReference type="Gene3D" id="1.10.10.10">
    <property type="entry name" value="Winged helix-like DNA-binding domain superfamily/Winged helix DNA-binding domain"/>
    <property type="match status" value="1"/>
</dbReference>
<keyword evidence="6" id="KW-1185">Reference proteome</keyword>
<accession>A0ABW9YWS9</accession>
<proteinExistence type="predicted"/>
<evidence type="ECO:0000313" key="6">
    <source>
        <dbReference type="Proteomes" id="UP000818323"/>
    </source>
</evidence>